<protein>
    <submittedName>
        <fullName evidence="3">NAD-dependent dehydratase</fullName>
    </submittedName>
</protein>
<keyword evidence="1" id="KW-0812">Transmembrane</keyword>
<dbReference type="InterPro" id="IPR016040">
    <property type="entry name" value="NAD(P)-bd_dom"/>
</dbReference>
<dbReference type="AlphaFoldDB" id="A0A177NAW1"/>
<reference evidence="3 4" key="1">
    <citation type="submission" date="2016-03" db="EMBL/GenBank/DDBJ databases">
        <authorList>
            <person name="Ploux O."/>
        </authorList>
    </citation>
    <scope>NUCLEOTIDE SEQUENCE [LARGE SCALE GENOMIC DNA]</scope>
    <source>
        <strain evidence="3 4">R-45378</strain>
    </source>
</reference>
<dbReference type="Pfam" id="PF13460">
    <property type="entry name" value="NAD_binding_10"/>
    <property type="match status" value="1"/>
</dbReference>
<sequence>MNVLLTGATGFIGRAIVLALLDRGHRVTVCCRRPQRLRLQNPLITPLALDFAEASEIETWLPHLQGIDAIVNCVGIIATCPGQSFRQLHSLSPIALFRAGTLAGVGKIVQISALGADGAAESAYHLSKKAADDALRELPVEWFVLQPSLVYGRGGRSHALFQALAALPVHPLPDGGAPMLQPIQVNDVAAAVCRCLQTGCAGRRTIALVGPQPISYADWLQGLRARLGQAPAKPWYLPPAVASVGAALGGILGEPILNRANLAMLQRGSTADPAPLTALLGRPPRNAKRMFAEDATQAERWQAGLYLLRPLLGWTIAFVWLWSGATSLLFYPHEASYALLAATGITGAAAPPTLYGLAALNIAMGLATLARIRLPALLLGQFAIVLAYSLVVAWRLPEFVVHPFGPLLKNLPFLMCLLVYRVLEGERP</sequence>
<feature type="transmembrane region" description="Helical" evidence="1">
    <location>
        <begin position="406"/>
        <end position="423"/>
    </location>
</feature>
<evidence type="ECO:0000259" key="2">
    <source>
        <dbReference type="Pfam" id="PF13460"/>
    </source>
</evidence>
<dbReference type="Pfam" id="PF13781">
    <property type="entry name" value="DoxX_3"/>
    <property type="match status" value="1"/>
</dbReference>
<evidence type="ECO:0000313" key="3">
    <source>
        <dbReference type="EMBL" id="OAI14593.1"/>
    </source>
</evidence>
<dbReference type="RefSeq" id="WP_064041059.1">
    <property type="nucleotide sequence ID" value="NZ_LUUJ01000087.1"/>
</dbReference>
<dbReference type="InterPro" id="IPR002347">
    <property type="entry name" value="SDR_fam"/>
</dbReference>
<dbReference type="SUPFAM" id="SSF51735">
    <property type="entry name" value="NAD(P)-binding Rossmann-fold domains"/>
    <property type="match status" value="1"/>
</dbReference>
<proteinExistence type="predicted"/>
<comment type="caution">
    <text evidence="3">The sequence shown here is derived from an EMBL/GenBank/DDBJ whole genome shotgun (WGS) entry which is preliminary data.</text>
</comment>
<organism evidence="3 4">
    <name type="scientific">Methylomonas koyamae</name>
    <dbReference type="NCBI Taxonomy" id="702114"/>
    <lineage>
        <taxon>Bacteria</taxon>
        <taxon>Pseudomonadati</taxon>
        <taxon>Pseudomonadota</taxon>
        <taxon>Gammaproteobacteria</taxon>
        <taxon>Methylococcales</taxon>
        <taxon>Methylococcaceae</taxon>
        <taxon>Methylomonas</taxon>
    </lineage>
</organism>
<evidence type="ECO:0000313" key="4">
    <source>
        <dbReference type="Proteomes" id="UP000077857"/>
    </source>
</evidence>
<dbReference type="PRINTS" id="PR00081">
    <property type="entry name" value="GDHRDH"/>
</dbReference>
<feature type="domain" description="NAD(P)-binding" evidence="2">
    <location>
        <begin position="7"/>
        <end position="153"/>
    </location>
</feature>
<dbReference type="OrthoDB" id="9776313at2"/>
<accession>A0A177NAW1</accession>
<dbReference type="Proteomes" id="UP000077857">
    <property type="component" value="Unassembled WGS sequence"/>
</dbReference>
<dbReference type="GO" id="GO:0044877">
    <property type="term" value="F:protein-containing complex binding"/>
    <property type="evidence" value="ECO:0007669"/>
    <property type="project" value="TreeGrafter"/>
</dbReference>
<dbReference type="InterPro" id="IPR036291">
    <property type="entry name" value="NAD(P)-bd_dom_sf"/>
</dbReference>
<feature type="transmembrane region" description="Helical" evidence="1">
    <location>
        <begin position="337"/>
        <end position="362"/>
    </location>
</feature>
<name>A0A177NAW1_9GAMM</name>
<dbReference type="EMBL" id="LUUJ01000087">
    <property type="protein sequence ID" value="OAI14593.1"/>
    <property type="molecule type" value="Genomic_DNA"/>
</dbReference>
<feature type="transmembrane region" description="Helical" evidence="1">
    <location>
        <begin position="311"/>
        <end position="331"/>
    </location>
</feature>
<gene>
    <name evidence="3" type="ORF">A1507_14975</name>
</gene>
<keyword evidence="1" id="KW-0472">Membrane</keyword>
<dbReference type="CDD" id="cd05271">
    <property type="entry name" value="NDUFA9_like_SDR_a"/>
    <property type="match status" value="1"/>
</dbReference>
<dbReference type="InterPro" id="IPR051207">
    <property type="entry name" value="ComplexI_NDUFA9_subunit"/>
</dbReference>
<feature type="transmembrane region" description="Helical" evidence="1">
    <location>
        <begin position="235"/>
        <end position="257"/>
    </location>
</feature>
<dbReference type="PANTHER" id="PTHR12126:SF11">
    <property type="entry name" value="NADH DEHYDROGENASE [UBIQUINONE] 1 ALPHA SUBCOMPLEX SUBUNIT 9, MITOCHONDRIAL"/>
    <property type="match status" value="1"/>
</dbReference>
<dbReference type="InterPro" id="IPR025695">
    <property type="entry name" value="DoxX-like"/>
</dbReference>
<evidence type="ECO:0000256" key="1">
    <source>
        <dbReference type="SAM" id="Phobius"/>
    </source>
</evidence>
<keyword evidence="1" id="KW-1133">Transmembrane helix</keyword>
<dbReference type="PANTHER" id="PTHR12126">
    <property type="entry name" value="NADH-UBIQUINONE OXIDOREDUCTASE 39 KDA SUBUNIT-RELATED"/>
    <property type="match status" value="1"/>
</dbReference>
<dbReference type="Gene3D" id="3.40.50.720">
    <property type="entry name" value="NAD(P)-binding Rossmann-like Domain"/>
    <property type="match status" value="1"/>
</dbReference>
<feature type="transmembrane region" description="Helical" evidence="1">
    <location>
        <begin position="374"/>
        <end position="394"/>
    </location>
</feature>